<dbReference type="InterPro" id="IPR011701">
    <property type="entry name" value="MFS"/>
</dbReference>
<dbReference type="EMBL" id="JABFTP020000185">
    <property type="protein sequence ID" value="KAL3289007.1"/>
    <property type="molecule type" value="Genomic_DNA"/>
</dbReference>
<name>A0ABD2PDV8_9CUCU</name>
<keyword evidence="2 5" id="KW-0812">Transmembrane</keyword>
<dbReference type="SUPFAM" id="SSF103473">
    <property type="entry name" value="MFS general substrate transporter"/>
    <property type="match status" value="1"/>
</dbReference>
<evidence type="ECO:0008006" key="8">
    <source>
        <dbReference type="Google" id="ProtNLM"/>
    </source>
</evidence>
<evidence type="ECO:0000256" key="4">
    <source>
        <dbReference type="ARBA" id="ARBA00023136"/>
    </source>
</evidence>
<keyword evidence="4 5" id="KW-0472">Membrane</keyword>
<feature type="transmembrane region" description="Helical" evidence="5">
    <location>
        <begin position="141"/>
        <end position="162"/>
    </location>
</feature>
<evidence type="ECO:0000313" key="7">
    <source>
        <dbReference type="Proteomes" id="UP001516400"/>
    </source>
</evidence>
<gene>
    <name evidence="6" type="ORF">HHI36_003450</name>
</gene>
<comment type="subcellular location">
    <subcellularLocation>
        <location evidence="1">Membrane</location>
        <topology evidence="1">Multi-pass membrane protein</topology>
    </subcellularLocation>
</comment>
<keyword evidence="3 5" id="KW-1133">Transmembrane helix</keyword>
<organism evidence="6 7">
    <name type="scientific">Cryptolaemus montrouzieri</name>
    <dbReference type="NCBI Taxonomy" id="559131"/>
    <lineage>
        <taxon>Eukaryota</taxon>
        <taxon>Metazoa</taxon>
        <taxon>Ecdysozoa</taxon>
        <taxon>Arthropoda</taxon>
        <taxon>Hexapoda</taxon>
        <taxon>Insecta</taxon>
        <taxon>Pterygota</taxon>
        <taxon>Neoptera</taxon>
        <taxon>Endopterygota</taxon>
        <taxon>Coleoptera</taxon>
        <taxon>Polyphaga</taxon>
        <taxon>Cucujiformia</taxon>
        <taxon>Coccinelloidea</taxon>
        <taxon>Coccinellidae</taxon>
        <taxon>Scymninae</taxon>
        <taxon>Scymnini</taxon>
        <taxon>Cryptolaemus</taxon>
    </lineage>
</organism>
<feature type="transmembrane region" description="Helical" evidence="5">
    <location>
        <begin position="207"/>
        <end position="229"/>
    </location>
</feature>
<evidence type="ECO:0000256" key="1">
    <source>
        <dbReference type="ARBA" id="ARBA00004141"/>
    </source>
</evidence>
<accession>A0ABD2PDV8</accession>
<comment type="caution">
    <text evidence="6">The sequence shown here is derived from an EMBL/GenBank/DDBJ whole genome shotgun (WGS) entry which is preliminary data.</text>
</comment>
<feature type="transmembrane region" description="Helical" evidence="5">
    <location>
        <begin position="392"/>
        <end position="409"/>
    </location>
</feature>
<evidence type="ECO:0000313" key="6">
    <source>
        <dbReference type="EMBL" id="KAL3289007.1"/>
    </source>
</evidence>
<evidence type="ECO:0000256" key="2">
    <source>
        <dbReference type="ARBA" id="ARBA00022692"/>
    </source>
</evidence>
<feature type="transmembrane region" description="Helical" evidence="5">
    <location>
        <begin position="461"/>
        <end position="480"/>
    </location>
</feature>
<feature type="transmembrane region" description="Helical" evidence="5">
    <location>
        <begin position="235"/>
        <end position="254"/>
    </location>
</feature>
<feature type="transmembrane region" description="Helical" evidence="5">
    <location>
        <begin position="301"/>
        <end position="326"/>
    </location>
</feature>
<dbReference type="Proteomes" id="UP001516400">
    <property type="component" value="Unassembled WGS sequence"/>
</dbReference>
<feature type="transmembrane region" description="Helical" evidence="5">
    <location>
        <begin position="108"/>
        <end position="129"/>
    </location>
</feature>
<dbReference type="AlphaFoldDB" id="A0ABD2PDV8"/>
<dbReference type="PANTHER" id="PTHR23507:SF1">
    <property type="entry name" value="FI18259P1-RELATED"/>
    <property type="match status" value="1"/>
</dbReference>
<keyword evidence="7" id="KW-1185">Reference proteome</keyword>
<evidence type="ECO:0000256" key="5">
    <source>
        <dbReference type="SAM" id="Phobius"/>
    </source>
</evidence>
<reference evidence="6 7" key="1">
    <citation type="journal article" date="2021" name="BMC Biol.">
        <title>Horizontally acquired antibacterial genes associated with adaptive radiation of ladybird beetles.</title>
        <authorList>
            <person name="Li H.S."/>
            <person name="Tang X.F."/>
            <person name="Huang Y.H."/>
            <person name="Xu Z.Y."/>
            <person name="Chen M.L."/>
            <person name="Du X.Y."/>
            <person name="Qiu B.Y."/>
            <person name="Chen P.T."/>
            <person name="Zhang W."/>
            <person name="Slipinski A."/>
            <person name="Escalona H.E."/>
            <person name="Waterhouse R.M."/>
            <person name="Zwick A."/>
            <person name="Pang H."/>
        </authorList>
    </citation>
    <scope>NUCLEOTIDE SEQUENCE [LARGE SCALE GENOMIC DNA]</scope>
    <source>
        <strain evidence="6">SYSU2018</strain>
    </source>
</reference>
<dbReference type="Pfam" id="PF07690">
    <property type="entry name" value="MFS_1"/>
    <property type="match status" value="1"/>
</dbReference>
<dbReference type="GO" id="GO:0016020">
    <property type="term" value="C:membrane"/>
    <property type="evidence" value="ECO:0007669"/>
    <property type="project" value="UniProtKB-SubCell"/>
</dbReference>
<proteinExistence type="predicted"/>
<dbReference type="InterPro" id="IPR036259">
    <property type="entry name" value="MFS_trans_sf"/>
</dbReference>
<dbReference type="PANTHER" id="PTHR23507">
    <property type="entry name" value="ZGC:174356"/>
    <property type="match status" value="1"/>
</dbReference>
<dbReference type="Gene3D" id="1.20.1250.20">
    <property type="entry name" value="MFS general substrate transporter like domains"/>
    <property type="match status" value="1"/>
</dbReference>
<feature type="transmembrane region" description="Helical" evidence="5">
    <location>
        <begin position="338"/>
        <end position="359"/>
    </location>
</feature>
<protein>
    <recommendedName>
        <fullName evidence="8">Solute carrier family 46 member 3</fullName>
    </recommendedName>
</protein>
<evidence type="ECO:0000256" key="3">
    <source>
        <dbReference type="ARBA" id="ARBA00022989"/>
    </source>
</evidence>
<sequence>MQKSSTTMSSSRSRANSLDYMSTRIEDTSTCGKLKYLLKQFTSELIVFFYMMAYMMNSMANTNLGLEKACRVNIGFNSSICDAMVARDKNGYNSEQEAAVQKLVTKFIGYKTILTGSIPVITMIFIGAWSDQFCCRKPVILIPLCGEFISTIGQVFCSYYLLEWPLEYVWFFETIPHSISGGQGCAFMGLFSYVAGLCNDKDRTLKIGTVSMCYPIGMFLGILLTGLLLNCIGYIGIYTFSACNLIIAIIYGVIMIKEKKYERTEEEKKKSIFRELFDLNHVKTTFKTCFKNGERDRRSKIFIIMVLIVLILGPLQAEIMILYMYIRFKCGWNEMDFGVFNSVHCVVQTVGNCFALSFFTKYLKIDDALLGVIAMISKISACFIYAFAPTGIYFYVGGFVELFYSSSFISLRAMMAKIVPPHELGQTNSVFGICESLTPLLFGPLYTTIYANTISFFPGTFYFLTIVLYFITIYLFILLYTKNSKSKVPLDNDELEKLDNETIKPTTIHVRNVNEA</sequence>